<name>A0A0K6ISI9_9PROT</name>
<dbReference type="InterPro" id="IPR036551">
    <property type="entry name" value="Flavin_trans-like"/>
</dbReference>
<keyword evidence="3" id="KW-0460">Magnesium</keyword>
<dbReference type="EC" id="6.3.2.5" evidence="3"/>
<comment type="function">
    <text evidence="4">Catalyzes two steps in the biosynthesis of coenzyme A. In the first step cysteine is conjugated to 4'-phosphopantothenate to form 4-phosphopantothenoylcysteine, in the latter compound is decarboxylated to form 4'-phosphopantotheine.</text>
</comment>
<dbReference type="SUPFAM" id="SSF102645">
    <property type="entry name" value="CoaB-like"/>
    <property type="match status" value="1"/>
</dbReference>
<keyword evidence="2 3" id="KW-0456">Lyase</keyword>
<dbReference type="GO" id="GO:0004633">
    <property type="term" value="F:phosphopantothenoylcysteine decarboxylase activity"/>
    <property type="evidence" value="ECO:0007669"/>
    <property type="project" value="UniProtKB-UniRule"/>
</dbReference>
<feature type="binding site" evidence="3">
    <location>
        <position position="297"/>
    </location>
    <ligand>
        <name>CTP</name>
        <dbReference type="ChEBI" id="CHEBI:37563"/>
    </ligand>
</feature>
<dbReference type="EMBL" id="CYHH01000002">
    <property type="protein sequence ID" value="CUB06044.1"/>
    <property type="molecule type" value="Genomic_DNA"/>
</dbReference>
<keyword evidence="8" id="KW-1185">Reference proteome</keyword>
<feature type="binding site" evidence="3">
    <location>
        <begin position="313"/>
        <end position="316"/>
    </location>
    <ligand>
        <name>CTP</name>
        <dbReference type="ChEBI" id="CHEBI:37563"/>
    </ligand>
</feature>
<dbReference type="OrthoDB" id="5288242at2"/>
<feature type="domain" description="DNA/pantothenate metabolism flavoprotein C-terminal" evidence="6">
    <location>
        <begin position="195"/>
        <end position="399"/>
    </location>
</feature>
<dbReference type="GO" id="GO:0010181">
    <property type="term" value="F:FMN binding"/>
    <property type="evidence" value="ECO:0007669"/>
    <property type="project" value="UniProtKB-UniRule"/>
</dbReference>
<dbReference type="AlphaFoldDB" id="A0A0K6ISI9"/>
<feature type="binding site" evidence="3">
    <location>
        <position position="349"/>
    </location>
    <ligand>
        <name>CTP</name>
        <dbReference type="ChEBI" id="CHEBI:37563"/>
    </ligand>
</feature>
<dbReference type="PANTHER" id="PTHR14359">
    <property type="entry name" value="HOMO-OLIGOMERIC FLAVIN CONTAINING CYS DECARBOXYLASE FAMILY"/>
    <property type="match status" value="1"/>
</dbReference>
<keyword evidence="3 4" id="KW-0285">Flavoprotein</keyword>
<comment type="cofactor">
    <cofactor evidence="3">
        <name>FMN</name>
        <dbReference type="ChEBI" id="CHEBI:58210"/>
    </cofactor>
    <text evidence="3">Binds 1 FMN per subunit.</text>
</comment>
<dbReference type="PANTHER" id="PTHR14359:SF6">
    <property type="entry name" value="PHOSPHOPANTOTHENOYLCYSTEINE DECARBOXYLASE"/>
    <property type="match status" value="1"/>
</dbReference>
<sequence length="413" mass="44432">MERNESGAPPFLFGRRIVLGVTGGVAAYKAAELVRRLVKAGAQVDVVLTPGGAHFVTPTTFQALSGRPVWCDPWDERRANAMAHIDLTRGADLLLVAPCTADAMARFAQGQADDLLATLALARACPMAVAPAMNRQMWLHPATQRNRERLVADGVLVWGPAEGEQACGETGPGRMIEPEEIVARLEAFFAPKWFSGHAVLVTAGPTYEPLDPVRVLTNLSSGKMGYALAQAFAQAGAAVTLVSGPVSLPTPLGVTRVDVTTAEQMRAAVLERVPGHRIFASVAAVADYRPARVSPQKIKKGAERLTLELVRNPDILAEVAALPEPPWCIGFAAESENLDEYAERKRREKGLQLVVGNLVQEAMGRDENTVVLYDENGRIPLPTADKVQVAWGIVRHVAQRLGLIDTAVERGDL</sequence>
<dbReference type="InterPro" id="IPR035929">
    <property type="entry name" value="CoaB-like_sf"/>
</dbReference>
<keyword evidence="3 4" id="KW-0288">FMN</keyword>
<dbReference type="SUPFAM" id="SSF52507">
    <property type="entry name" value="Homo-oligomeric flavin-containing Cys decarboxylases, HFCD"/>
    <property type="match status" value="1"/>
</dbReference>
<reference evidence="8" key="1">
    <citation type="submission" date="2015-08" db="EMBL/GenBank/DDBJ databases">
        <authorList>
            <person name="Babu N.S."/>
            <person name="Beckwith C.J."/>
            <person name="Beseler K.G."/>
            <person name="Brison A."/>
            <person name="Carone J.V."/>
            <person name="Caskin T.P."/>
            <person name="Diamond M."/>
            <person name="Durham M.E."/>
            <person name="Foxe J.M."/>
            <person name="Go M."/>
            <person name="Henderson B.A."/>
            <person name="Jones I.B."/>
            <person name="McGettigan J.A."/>
            <person name="Micheletti S.J."/>
            <person name="Nasrallah M.E."/>
            <person name="Ortiz D."/>
            <person name="Piller C.R."/>
            <person name="Privatt S.R."/>
            <person name="Schneider S.L."/>
            <person name="Sharp S."/>
            <person name="Smith T.C."/>
            <person name="Stanton J.D."/>
            <person name="Ullery H.E."/>
            <person name="Wilson R.J."/>
            <person name="Serrano M.G."/>
            <person name="Buck G."/>
            <person name="Lee V."/>
            <person name="Wang Y."/>
            <person name="Carvalho R."/>
            <person name="Voegtly L."/>
            <person name="Shi R."/>
            <person name="Duckworth R."/>
            <person name="Johnson A."/>
            <person name="Loviza R."/>
            <person name="Walstead R."/>
            <person name="Shah Z."/>
            <person name="Kiflezghi M."/>
            <person name="Wade K."/>
            <person name="Ball S.L."/>
            <person name="Bradley K.W."/>
            <person name="Asai D.J."/>
            <person name="Bowman C.A."/>
            <person name="Russell D.A."/>
            <person name="Pope W.H."/>
            <person name="Jacobs-Sera D."/>
            <person name="Hendrix R.W."/>
            <person name="Hatfull G.F."/>
        </authorList>
    </citation>
    <scope>NUCLEOTIDE SEQUENCE [LARGE SCALE GENOMIC DNA]</scope>
    <source>
        <strain evidence="8">JCM 19170</strain>
    </source>
</reference>
<comment type="cofactor">
    <cofactor evidence="3">
        <name>Mg(2+)</name>
        <dbReference type="ChEBI" id="CHEBI:18420"/>
    </cofactor>
</comment>
<dbReference type="InterPro" id="IPR007085">
    <property type="entry name" value="DNA/pantothenate-metab_flavo_C"/>
</dbReference>
<feature type="binding site" evidence="3">
    <location>
        <position position="331"/>
    </location>
    <ligand>
        <name>CTP</name>
        <dbReference type="ChEBI" id="CHEBI:37563"/>
    </ligand>
</feature>
<comment type="pathway">
    <text evidence="3 4">Cofactor biosynthesis; coenzyme A biosynthesis; CoA from (R)-pantothenate: step 2/5.</text>
</comment>
<dbReference type="GO" id="GO:0046872">
    <property type="term" value="F:metal ion binding"/>
    <property type="evidence" value="ECO:0007669"/>
    <property type="project" value="UniProtKB-KW"/>
</dbReference>
<comment type="catalytic activity">
    <reaction evidence="3 4">
        <text>(R)-4'-phosphopantothenate + L-cysteine + CTP = N-[(R)-4-phosphopantothenoyl]-L-cysteine + CMP + diphosphate + H(+)</text>
        <dbReference type="Rhea" id="RHEA:19397"/>
        <dbReference type="ChEBI" id="CHEBI:10986"/>
        <dbReference type="ChEBI" id="CHEBI:15378"/>
        <dbReference type="ChEBI" id="CHEBI:33019"/>
        <dbReference type="ChEBI" id="CHEBI:35235"/>
        <dbReference type="ChEBI" id="CHEBI:37563"/>
        <dbReference type="ChEBI" id="CHEBI:59458"/>
        <dbReference type="ChEBI" id="CHEBI:60377"/>
        <dbReference type="EC" id="6.3.2.5"/>
    </reaction>
</comment>
<accession>A0A0K6ISI9</accession>
<evidence type="ECO:0000256" key="2">
    <source>
        <dbReference type="ARBA" id="ARBA00023239"/>
    </source>
</evidence>
<keyword evidence="3" id="KW-0511">Multifunctional enzyme</keyword>
<dbReference type="InterPro" id="IPR003382">
    <property type="entry name" value="Flavoprotein"/>
</dbReference>
<dbReference type="HAMAP" id="MF_02225">
    <property type="entry name" value="CoaBC"/>
    <property type="match status" value="1"/>
</dbReference>
<proteinExistence type="inferred from homology"/>
<dbReference type="EC" id="4.1.1.36" evidence="3"/>
<evidence type="ECO:0000256" key="1">
    <source>
        <dbReference type="ARBA" id="ARBA00022793"/>
    </source>
</evidence>
<dbReference type="GO" id="GO:0015937">
    <property type="term" value="P:coenzyme A biosynthetic process"/>
    <property type="evidence" value="ECO:0007669"/>
    <property type="project" value="UniProtKB-UniRule"/>
</dbReference>
<comment type="similarity">
    <text evidence="3 4">In the N-terminal section; belongs to the HFCD (homo-oligomeric flavin containing Cys decarboxylase) superfamily.</text>
</comment>
<dbReference type="Gene3D" id="3.40.50.1950">
    <property type="entry name" value="Flavin prenyltransferase-like"/>
    <property type="match status" value="1"/>
</dbReference>
<evidence type="ECO:0000313" key="8">
    <source>
        <dbReference type="Proteomes" id="UP000182108"/>
    </source>
</evidence>
<dbReference type="GO" id="GO:0015941">
    <property type="term" value="P:pantothenate catabolic process"/>
    <property type="evidence" value="ECO:0007669"/>
    <property type="project" value="InterPro"/>
</dbReference>
<dbReference type="Pfam" id="PF04127">
    <property type="entry name" value="DFP"/>
    <property type="match status" value="1"/>
</dbReference>
<feature type="binding site" evidence="3">
    <location>
        <position position="345"/>
    </location>
    <ligand>
        <name>CTP</name>
        <dbReference type="ChEBI" id="CHEBI:37563"/>
    </ligand>
</feature>
<dbReference type="Gene3D" id="3.40.50.10300">
    <property type="entry name" value="CoaB-like"/>
    <property type="match status" value="1"/>
</dbReference>
<dbReference type="GO" id="GO:0071513">
    <property type="term" value="C:phosphopantothenoylcysteine decarboxylase complex"/>
    <property type="evidence" value="ECO:0007669"/>
    <property type="project" value="TreeGrafter"/>
</dbReference>
<feature type="active site" description="Proton donor" evidence="3">
    <location>
        <position position="167"/>
    </location>
</feature>
<keyword evidence="1 3" id="KW-0210">Decarboxylase</keyword>
<dbReference type="GO" id="GO:0004632">
    <property type="term" value="F:phosphopantothenate--cysteine ligase activity"/>
    <property type="evidence" value="ECO:0007669"/>
    <property type="project" value="UniProtKB-UniRule"/>
</dbReference>
<dbReference type="Proteomes" id="UP000182108">
    <property type="component" value="Unassembled WGS sequence"/>
</dbReference>
<comment type="caution">
    <text evidence="3">Lacks conserved residue(s) required for the propagation of feature annotation.</text>
</comment>
<keyword evidence="3 4" id="KW-0436">Ligase</keyword>
<evidence type="ECO:0000313" key="7">
    <source>
        <dbReference type="EMBL" id="CUB06044.1"/>
    </source>
</evidence>
<feature type="binding site" evidence="3">
    <location>
        <position position="287"/>
    </location>
    <ligand>
        <name>CTP</name>
        <dbReference type="ChEBI" id="CHEBI:37563"/>
    </ligand>
</feature>
<comment type="function">
    <text evidence="3">Catalyzes two sequential steps in the biosynthesis of coenzyme A. In the first step cysteine is conjugated to 4'-phosphopantothenate to form 4-phosphopantothenoylcysteine. In the second step the latter compound is decarboxylated to form 4'-phosphopantotheine.</text>
</comment>
<evidence type="ECO:0000256" key="4">
    <source>
        <dbReference type="RuleBase" id="RU364078"/>
    </source>
</evidence>
<dbReference type="Pfam" id="PF02441">
    <property type="entry name" value="Flavoprotein"/>
    <property type="match status" value="1"/>
</dbReference>
<dbReference type="NCBIfam" id="TIGR00521">
    <property type="entry name" value="coaBC_dfp"/>
    <property type="match status" value="1"/>
</dbReference>
<organism evidence="7 8">
    <name type="scientific">Tepidiphilus thermophilus</name>
    <dbReference type="NCBI Taxonomy" id="876478"/>
    <lineage>
        <taxon>Bacteria</taxon>
        <taxon>Pseudomonadati</taxon>
        <taxon>Pseudomonadota</taxon>
        <taxon>Hydrogenophilia</taxon>
        <taxon>Hydrogenophilales</taxon>
        <taxon>Hydrogenophilaceae</taxon>
        <taxon>Tepidiphilus</taxon>
    </lineage>
</organism>
<evidence type="ECO:0000259" key="5">
    <source>
        <dbReference type="Pfam" id="PF02441"/>
    </source>
</evidence>
<gene>
    <name evidence="3" type="primary">coaBC</name>
    <name evidence="7" type="ORF">Ga0061068_102259</name>
</gene>
<protein>
    <recommendedName>
        <fullName evidence="3">Coenzyme A biosynthesis bifunctional protein CoaBC</fullName>
    </recommendedName>
    <alternativeName>
        <fullName evidence="3">DNA/pantothenate metabolism flavoprotein</fullName>
    </alternativeName>
    <alternativeName>
        <fullName evidence="3">Phosphopantothenoylcysteine synthetase/decarboxylase</fullName>
        <shortName evidence="3">PPCS-PPCDC</shortName>
    </alternativeName>
    <domain>
        <recommendedName>
            <fullName evidence="3">Phosphopantothenoylcysteine decarboxylase</fullName>
            <shortName evidence="3">PPC decarboxylase</shortName>
            <shortName evidence="3">PPC-DC</shortName>
            <ecNumber evidence="3">4.1.1.36</ecNumber>
        </recommendedName>
        <alternativeName>
            <fullName evidence="3">CoaC</fullName>
        </alternativeName>
    </domain>
    <domain>
        <recommendedName>
            <fullName evidence="3">Phosphopantothenate--cysteine ligase</fullName>
            <ecNumber evidence="3">6.3.2.5</ecNumber>
        </recommendedName>
        <alternativeName>
            <fullName evidence="3">CoaB</fullName>
        </alternativeName>
        <alternativeName>
            <fullName evidence="3">Phosphopantothenoylcysteine synthetase</fullName>
            <shortName evidence="3">PPC synthetase</shortName>
            <shortName evidence="3">PPC-S</shortName>
        </alternativeName>
    </domain>
</protein>
<keyword evidence="3" id="KW-0479">Metal-binding</keyword>
<feature type="domain" description="Flavoprotein" evidence="5">
    <location>
        <begin position="16"/>
        <end position="186"/>
    </location>
</feature>
<evidence type="ECO:0000256" key="3">
    <source>
        <dbReference type="HAMAP-Rule" id="MF_02225"/>
    </source>
</evidence>
<dbReference type="InterPro" id="IPR005252">
    <property type="entry name" value="CoaBC"/>
</dbReference>
<comment type="similarity">
    <text evidence="3 4">In the C-terminal section; belongs to the PPC synthetase family.</text>
</comment>
<evidence type="ECO:0000259" key="6">
    <source>
        <dbReference type="Pfam" id="PF04127"/>
    </source>
</evidence>
<comment type="pathway">
    <text evidence="3 4">Cofactor biosynthesis; coenzyme A biosynthesis; CoA from (R)-pantothenate: step 3/5.</text>
</comment>
<feature type="region of interest" description="Phosphopantothenoylcysteine decarboxylase" evidence="3">
    <location>
        <begin position="1"/>
        <end position="198"/>
    </location>
</feature>
<comment type="catalytic activity">
    <reaction evidence="3 4">
        <text>N-[(R)-4-phosphopantothenoyl]-L-cysteine + H(+) = (R)-4'-phosphopantetheine + CO2</text>
        <dbReference type="Rhea" id="RHEA:16793"/>
        <dbReference type="ChEBI" id="CHEBI:15378"/>
        <dbReference type="ChEBI" id="CHEBI:16526"/>
        <dbReference type="ChEBI" id="CHEBI:59458"/>
        <dbReference type="ChEBI" id="CHEBI:61723"/>
        <dbReference type="EC" id="4.1.1.36"/>
    </reaction>
</comment>
<dbReference type="UniPathway" id="UPA00241">
    <property type="reaction ID" value="UER00353"/>
</dbReference>
<dbReference type="RefSeq" id="WP_037989611.1">
    <property type="nucleotide sequence ID" value="NZ_CYHH01000002.1"/>
</dbReference>
<feature type="region of interest" description="Phosphopantothenate--cysteine ligase" evidence="3">
    <location>
        <begin position="199"/>
        <end position="413"/>
    </location>
</feature>